<dbReference type="EMBL" id="CADCTQ010000391">
    <property type="protein sequence ID" value="CAA9292376.1"/>
    <property type="molecule type" value="Genomic_DNA"/>
</dbReference>
<protein>
    <submittedName>
        <fullName evidence="1">Uncharacterized protein</fullName>
    </submittedName>
</protein>
<accession>A0A6J4K0H4</accession>
<organism evidence="1">
    <name type="scientific">uncultured Cytophagales bacterium</name>
    <dbReference type="NCBI Taxonomy" id="158755"/>
    <lineage>
        <taxon>Bacteria</taxon>
        <taxon>Pseudomonadati</taxon>
        <taxon>Bacteroidota</taxon>
        <taxon>Sphingobacteriia</taxon>
        <taxon>Sphingobacteriales</taxon>
        <taxon>environmental samples</taxon>
    </lineage>
</organism>
<sequence length="57" mass="6404">MSGELLHLNTAQGGFFVFSPYPNALTGAFPKVKRRYGSVTALYFDAHLYKPVIRRLS</sequence>
<evidence type="ECO:0000313" key="1">
    <source>
        <dbReference type="EMBL" id="CAA9292376.1"/>
    </source>
</evidence>
<reference evidence="1" key="1">
    <citation type="submission" date="2020-02" db="EMBL/GenBank/DDBJ databases">
        <authorList>
            <person name="Meier V. D."/>
        </authorList>
    </citation>
    <scope>NUCLEOTIDE SEQUENCE</scope>
    <source>
        <strain evidence="1">AVDCRST_MAG56</strain>
    </source>
</reference>
<gene>
    <name evidence="1" type="ORF">AVDCRST_MAG56-4731</name>
</gene>
<proteinExistence type="predicted"/>
<dbReference type="AlphaFoldDB" id="A0A6J4K0H4"/>
<name>A0A6J4K0H4_9SPHI</name>